<dbReference type="KEGG" id="nsh:GXM_09906"/>
<evidence type="ECO:0000313" key="1">
    <source>
        <dbReference type="EMBL" id="QFS52412.1"/>
    </source>
</evidence>
<dbReference type="Proteomes" id="UP000326678">
    <property type="component" value="Chromosome pGXM01"/>
</dbReference>
<sequence length="63" mass="7269">MLQYITHVYVSKNLSNILLSQNDTILEMSISYPFYSIGEYNSYDVFQKLPQWGIACVDGVLMN</sequence>
<evidence type="ECO:0000313" key="2">
    <source>
        <dbReference type="Proteomes" id="UP000326678"/>
    </source>
</evidence>
<protein>
    <submittedName>
        <fullName evidence="1">Uncharacterized protein</fullName>
    </submittedName>
</protein>
<proteinExistence type="predicted"/>
<organism evidence="1 2">
    <name type="scientific">Nostoc sphaeroides CCNUC1</name>
    <dbReference type="NCBI Taxonomy" id="2653204"/>
    <lineage>
        <taxon>Bacteria</taxon>
        <taxon>Bacillati</taxon>
        <taxon>Cyanobacteriota</taxon>
        <taxon>Cyanophyceae</taxon>
        <taxon>Nostocales</taxon>
        <taxon>Nostocaceae</taxon>
        <taxon>Nostoc</taxon>
    </lineage>
</organism>
<keyword evidence="2" id="KW-1185">Reference proteome</keyword>
<accession>A0A5P8WJ00</accession>
<dbReference type="AlphaFoldDB" id="A0A5P8WJ00"/>
<dbReference type="EMBL" id="CP045228">
    <property type="protein sequence ID" value="QFS52412.1"/>
    <property type="molecule type" value="Genomic_DNA"/>
</dbReference>
<name>A0A5P8WJ00_9NOSO</name>
<gene>
    <name evidence="1" type="ORF">GXM_09906</name>
</gene>
<reference evidence="1 2" key="1">
    <citation type="submission" date="2019-10" db="EMBL/GenBank/DDBJ databases">
        <title>Genomic and transcriptomic insights into the perfect genentic adaptation of a filamentous nitrogen-fixing cyanobacterium to rice fields.</title>
        <authorList>
            <person name="Chen Z."/>
        </authorList>
    </citation>
    <scope>NUCLEOTIDE SEQUENCE [LARGE SCALE GENOMIC DNA]</scope>
    <source>
        <strain evidence="1">CCNUC1</strain>
    </source>
</reference>